<dbReference type="GO" id="GO:0006355">
    <property type="term" value="P:regulation of DNA-templated transcription"/>
    <property type="evidence" value="ECO:0007669"/>
    <property type="project" value="InterPro"/>
</dbReference>
<feature type="region of interest" description="Disordered" evidence="4">
    <location>
        <begin position="1208"/>
        <end position="1253"/>
    </location>
</feature>
<dbReference type="PANTHER" id="PTHR13213">
    <property type="entry name" value="MYB-BINDING PROTEIN 1A FAMILY MEMBER"/>
    <property type="match status" value="1"/>
</dbReference>
<dbReference type="PANTHER" id="PTHR13213:SF2">
    <property type="entry name" value="MYB-BINDING PROTEIN 1A"/>
    <property type="match status" value="1"/>
</dbReference>
<evidence type="ECO:0000256" key="4">
    <source>
        <dbReference type="SAM" id="MobiDB-lite"/>
    </source>
</evidence>
<dbReference type="EMBL" id="OAPG01000001">
    <property type="protein sequence ID" value="SNX81587.1"/>
    <property type="molecule type" value="Genomic_DNA"/>
</dbReference>
<reference evidence="5" key="1">
    <citation type="submission" date="2023-10" db="EMBL/GenBank/DDBJ databases">
        <authorList>
            <person name="Guldener U."/>
        </authorList>
    </citation>
    <scope>NUCLEOTIDE SEQUENCE</scope>
    <source>
        <strain evidence="5">Mp4</strain>
    </source>
</reference>
<feature type="region of interest" description="Disordered" evidence="4">
    <location>
        <begin position="43"/>
        <end position="69"/>
    </location>
</feature>
<feature type="compositionally biased region" description="Acidic residues" evidence="4">
    <location>
        <begin position="789"/>
        <end position="816"/>
    </location>
</feature>
<feature type="compositionally biased region" description="Acidic residues" evidence="4">
    <location>
        <begin position="833"/>
        <end position="854"/>
    </location>
</feature>
<keyword evidence="6" id="KW-1185">Reference proteome</keyword>
<dbReference type="InterPro" id="IPR016024">
    <property type="entry name" value="ARM-type_fold"/>
</dbReference>
<comment type="caution">
    <text evidence="5">The sequence shown here is derived from an EMBL/GenBank/DDBJ whole genome shotgun (WGS) entry which is preliminary data.</text>
</comment>
<feature type="compositionally biased region" description="Acidic residues" evidence="4">
    <location>
        <begin position="56"/>
        <end position="67"/>
    </location>
</feature>
<evidence type="ECO:0000256" key="3">
    <source>
        <dbReference type="ARBA" id="ARBA00023242"/>
    </source>
</evidence>
<feature type="region of interest" description="Disordered" evidence="4">
    <location>
        <begin position="756"/>
        <end position="867"/>
    </location>
</feature>
<dbReference type="SUPFAM" id="SSF48371">
    <property type="entry name" value="ARM repeat"/>
    <property type="match status" value="1"/>
</dbReference>
<dbReference type="InterPro" id="IPR007015">
    <property type="entry name" value="DNA_pol_V/MYBBP1A"/>
</dbReference>
<evidence type="ECO:0000313" key="5">
    <source>
        <dbReference type="EMBL" id="SNX81587.1"/>
    </source>
</evidence>
<feature type="compositionally biased region" description="Basic residues" evidence="4">
    <location>
        <begin position="1215"/>
        <end position="1225"/>
    </location>
</feature>
<dbReference type="AlphaFoldDB" id="A0AAJ5C2K3"/>
<accession>A0AAJ5C2K3</accession>
<protein>
    <submittedName>
        <fullName evidence="5">Related to DNA polymerase V</fullName>
    </submittedName>
</protein>
<dbReference type="GO" id="GO:0000182">
    <property type="term" value="F:rDNA binding"/>
    <property type="evidence" value="ECO:0007669"/>
    <property type="project" value="TreeGrafter"/>
</dbReference>
<gene>
    <name evidence="5" type="ORF">MEPE_00292</name>
</gene>
<organism evidence="5 6">
    <name type="scientific">Melanopsichium pennsylvanicum</name>
    <dbReference type="NCBI Taxonomy" id="63383"/>
    <lineage>
        <taxon>Eukaryota</taxon>
        <taxon>Fungi</taxon>
        <taxon>Dikarya</taxon>
        <taxon>Basidiomycota</taxon>
        <taxon>Ustilaginomycotina</taxon>
        <taxon>Ustilaginomycetes</taxon>
        <taxon>Ustilaginales</taxon>
        <taxon>Ustilaginaceae</taxon>
        <taxon>Melanopsichium</taxon>
    </lineage>
</organism>
<keyword evidence="3" id="KW-0539">Nucleus</keyword>
<evidence type="ECO:0000256" key="1">
    <source>
        <dbReference type="ARBA" id="ARBA00004123"/>
    </source>
</evidence>
<feature type="compositionally biased region" description="Acidic residues" evidence="4">
    <location>
        <begin position="762"/>
        <end position="777"/>
    </location>
</feature>
<evidence type="ECO:0000256" key="2">
    <source>
        <dbReference type="ARBA" id="ARBA00006809"/>
    </source>
</evidence>
<comment type="similarity">
    <text evidence="2">Belongs to the MYBBP1A family.</text>
</comment>
<proteinExistence type="inferred from homology"/>
<dbReference type="Pfam" id="PF04931">
    <property type="entry name" value="DNA_pol_phi"/>
    <property type="match status" value="1"/>
</dbReference>
<dbReference type="GO" id="GO:0005730">
    <property type="term" value="C:nucleolus"/>
    <property type="evidence" value="ECO:0007669"/>
    <property type="project" value="InterPro"/>
</dbReference>
<dbReference type="Proteomes" id="UP001294444">
    <property type="component" value="Unassembled WGS sequence"/>
</dbReference>
<sequence length="1253" mass="138758">MNGSNLQLFWEIASSNQDSRLASANQLVEELLSQQDLLTSSSSSSKITLDLPTTEEAMEQDSSDDQDQSNALVVDDHEAEAVEEALGNRTVADLMYALRRLLRGLASPRESSRLGFAVVLTELLSHINYAITAKEVLTLILKYSNPQVAASRQEQKDFMFAKLFGVMSLVQSNLLVQPSATISEFKRSMRILISLSSDKPWMAESCAWIMVSAIAQLQHQDVQISWAQAAQSWMTAQISSTKELSPEKLAVMLQLSHGAGADFFHNVALPSMHKEHPLSTANLPQVARVLKEAIASENEATAAGGARSRWQAKIHFVWDLIMEIYFDEASAAETRISSFPDFYRVVVDDTLFAAASSHDRKSWGFQVFQRALPRANDADKPMLFTPNFMRTLINQLGNHDRLLHRAAVKSTQAIQDVVKEQPHLGFVLVTQLIGKNGHQNFDSITKTKTVEHVLSSLDIDRVREYVKHLGDIICQGVQTEDTDEIAEITNRRKWALDQLLFLVRTPTVPKDDQLVVDILTFLAAHSYFTMQRPLKKRFLLEHLPAPPFSDSLKQITRSRFLSSVSELAKQAPASSASAGKKAPGLAHDGQLWLTKAHDILLSLEKDKCFKSIFDHDDEIAAKLADGVKCLDKVRKFEAKTADADIKERARAFQSLLLSALLVSADAADGASDLVEPLSACADKLFPASTAAARKGKQSAEEDGISGIELLCDCLLSFLELSSAFLRTSATNAFEAFSQDMTKESMGLLLSHLRTADERTQLDDDDDEDEDMEDEDDEGKPRASDTSATSDDEDGEESGMDADEDEDEDDENEEVDEELRARVRAVLKESGMADPDDTDDAEEGEETEKDEDDAQSDAGSDSSVEFSDLGDDEMMLLDDKLAEVFRQRVSAAREQKEAKQEAIALRFKVLELVEILARKQPQSGLMLDLILPLYELWTNRDQDTEQLAAKARTVLLSRISKAKIVPQDFDASEAANLLVRMHTEARESQSNDVSNVSQAVNLYLTKVALSKSGDKVTSALGGKLIDIYRESLVDYSMRKASRLRHEFLIDAFRRFPMLGWQLRSELLDHCKRGAATRAFRQMQVLTMLQTVITQMAQRPDKGEVVGFVPEISNWFVSIVNDSVNADNSSPLSSNHIKDTIKFVLQAARISSKIETGNTEKLQSSWKVDKLGDAAEKLQTSDRFKASTSIHDLMKQLFKVIQPDTVAGVADVDGGSNKRKNGGGGKKRAAEETAEVQVNGKSTSPAAKKVKAVKK</sequence>
<name>A0AAJ5C2K3_9BASI</name>
<evidence type="ECO:0000313" key="6">
    <source>
        <dbReference type="Proteomes" id="UP001294444"/>
    </source>
</evidence>
<comment type="subcellular location">
    <subcellularLocation>
        <location evidence="1">Nucleus</location>
    </subcellularLocation>
</comment>